<dbReference type="Proteomes" id="UP000539175">
    <property type="component" value="Unassembled WGS sequence"/>
</dbReference>
<sequence length="152" mass="17058">MEKLSKSLSTDFSDQTFLENSDGKPLRHNPDTIRLIKEMYASGLSMARIAGAINMSQSYVSIVINWYFPDVSKRYFLSSMEMKEDIEALLKSGETISSIALILGKKVGTVKQYIYRNIPGYGGTNNVDKKTINLVGDLYRSGKKIQRNKFGA</sequence>
<evidence type="ECO:0000313" key="2">
    <source>
        <dbReference type="Proteomes" id="UP000539175"/>
    </source>
</evidence>
<dbReference type="GO" id="GO:0003677">
    <property type="term" value="F:DNA binding"/>
    <property type="evidence" value="ECO:0007669"/>
    <property type="project" value="UniProtKB-KW"/>
</dbReference>
<keyword evidence="1" id="KW-0238">DNA-binding</keyword>
<dbReference type="EMBL" id="JACIIZ010000024">
    <property type="protein sequence ID" value="MBB6255111.1"/>
    <property type="molecule type" value="Genomic_DNA"/>
</dbReference>
<gene>
    <name evidence="1" type="ORF">FHS74_005710</name>
</gene>
<dbReference type="AlphaFoldDB" id="A0A7X0B619"/>
<comment type="caution">
    <text evidence="1">The sequence shown here is derived from an EMBL/GenBank/DDBJ whole genome shotgun (WGS) entry which is preliminary data.</text>
</comment>
<accession>A0A7X0B619</accession>
<name>A0A7X0B619_9PROT</name>
<dbReference type="RefSeq" id="WP_184807626.1">
    <property type="nucleotide sequence ID" value="NZ_JACIIZ010000024.1"/>
</dbReference>
<proteinExistence type="predicted"/>
<protein>
    <submittedName>
        <fullName evidence="1">DNA-binding CsgD family transcriptional regulator</fullName>
    </submittedName>
</protein>
<keyword evidence="2" id="KW-1185">Reference proteome</keyword>
<organism evidence="1 2">
    <name type="scientific">Nitrospirillum iridis</name>
    <dbReference type="NCBI Taxonomy" id="765888"/>
    <lineage>
        <taxon>Bacteria</taxon>
        <taxon>Pseudomonadati</taxon>
        <taxon>Pseudomonadota</taxon>
        <taxon>Alphaproteobacteria</taxon>
        <taxon>Rhodospirillales</taxon>
        <taxon>Azospirillaceae</taxon>
        <taxon>Nitrospirillum</taxon>
    </lineage>
</organism>
<evidence type="ECO:0000313" key="1">
    <source>
        <dbReference type="EMBL" id="MBB6255111.1"/>
    </source>
</evidence>
<reference evidence="1 2" key="1">
    <citation type="submission" date="2020-08" db="EMBL/GenBank/DDBJ databases">
        <title>Genomic Encyclopedia of Type Strains, Phase IV (KMG-IV): sequencing the most valuable type-strain genomes for metagenomic binning, comparative biology and taxonomic classification.</title>
        <authorList>
            <person name="Goeker M."/>
        </authorList>
    </citation>
    <scope>NUCLEOTIDE SEQUENCE [LARGE SCALE GENOMIC DNA]</scope>
    <source>
        <strain evidence="1 2">DSM 22198</strain>
    </source>
</reference>